<sequence length="105" mass="12278">MLSSTLLHSWRGQPLSTSGLLFKLPLTYSLPWKQRQVKSQNFKGILSELKKHNPPSRSRLGQSLSARGFWKWVNRTLLSRCFLDRVLISHILRPHRRIIFRTTVA</sequence>
<organism evidence="1 2">
    <name type="scientific">Eleutherodactylus coqui</name>
    <name type="common">Puerto Rican coqui</name>
    <dbReference type="NCBI Taxonomy" id="57060"/>
    <lineage>
        <taxon>Eukaryota</taxon>
        <taxon>Metazoa</taxon>
        <taxon>Chordata</taxon>
        <taxon>Craniata</taxon>
        <taxon>Vertebrata</taxon>
        <taxon>Euteleostomi</taxon>
        <taxon>Amphibia</taxon>
        <taxon>Batrachia</taxon>
        <taxon>Anura</taxon>
        <taxon>Neobatrachia</taxon>
        <taxon>Hyloidea</taxon>
        <taxon>Eleutherodactylidae</taxon>
        <taxon>Eleutherodactylinae</taxon>
        <taxon>Eleutherodactylus</taxon>
        <taxon>Eleutherodactylus</taxon>
    </lineage>
</organism>
<name>A0A8J6E5W6_ELECQ</name>
<evidence type="ECO:0000313" key="2">
    <source>
        <dbReference type="Proteomes" id="UP000770717"/>
    </source>
</evidence>
<keyword evidence="2" id="KW-1185">Reference proteome</keyword>
<protein>
    <submittedName>
        <fullName evidence="1">Uncharacterized protein</fullName>
    </submittedName>
</protein>
<evidence type="ECO:0000313" key="1">
    <source>
        <dbReference type="EMBL" id="KAG9461127.1"/>
    </source>
</evidence>
<proteinExistence type="predicted"/>
<dbReference type="AlphaFoldDB" id="A0A8J6E5W6"/>
<reference evidence="1" key="1">
    <citation type="thesis" date="2020" institute="ProQuest LLC" country="789 East Eisenhower Parkway, Ann Arbor, MI, USA">
        <title>Comparative Genomics and Chromosome Evolution.</title>
        <authorList>
            <person name="Mudd A.B."/>
        </authorList>
    </citation>
    <scope>NUCLEOTIDE SEQUENCE</scope>
    <source>
        <strain evidence="1">HN-11 Male</strain>
        <tissue evidence="1">Kidney and liver</tissue>
    </source>
</reference>
<comment type="caution">
    <text evidence="1">The sequence shown here is derived from an EMBL/GenBank/DDBJ whole genome shotgun (WGS) entry which is preliminary data.</text>
</comment>
<dbReference type="OrthoDB" id="9911826at2759"/>
<dbReference type="EMBL" id="WNTK01028469">
    <property type="protein sequence ID" value="KAG9461127.1"/>
    <property type="molecule type" value="Genomic_DNA"/>
</dbReference>
<accession>A0A8J6E5W6</accession>
<dbReference type="Proteomes" id="UP000770717">
    <property type="component" value="Unassembled WGS sequence"/>
</dbReference>
<gene>
    <name evidence="1" type="ORF">GDO78_018007</name>
</gene>